<dbReference type="RefSeq" id="WP_095416640.1">
    <property type="nucleotide sequence ID" value="NZ_CP018477.1"/>
</dbReference>
<dbReference type="Proteomes" id="UP000215086">
    <property type="component" value="Chromosome"/>
</dbReference>
<dbReference type="InterPro" id="IPR014710">
    <property type="entry name" value="RmlC-like_jellyroll"/>
</dbReference>
<dbReference type="CDD" id="cd02222">
    <property type="entry name" value="cupin_TM1459-like"/>
    <property type="match status" value="1"/>
</dbReference>
<protein>
    <recommendedName>
        <fullName evidence="2">Cupin type-2 domain-containing protein</fullName>
    </recommendedName>
</protein>
<dbReference type="InterPro" id="IPR011051">
    <property type="entry name" value="RmlC_Cupin_sf"/>
</dbReference>
<dbReference type="OrthoDB" id="9791297at2"/>
<reference evidence="3 4" key="1">
    <citation type="journal article" name="Front. Microbiol.">
        <title>Sugar Metabolism of the First Thermophilic Planctomycete Thermogutta terrifontis: Comparative Genomic and Transcriptomic Approaches.</title>
        <authorList>
            <person name="Elcheninov A.G."/>
            <person name="Menzel P."/>
            <person name="Gudbergsdottir S.R."/>
            <person name="Slesarev A.I."/>
            <person name="Kadnikov V.V."/>
            <person name="Krogh A."/>
            <person name="Bonch-Osmolovskaya E.A."/>
            <person name="Peng X."/>
            <person name="Kublanov I.V."/>
        </authorList>
    </citation>
    <scope>NUCLEOTIDE SEQUENCE [LARGE SCALE GENOMIC DNA]</scope>
    <source>
        <strain evidence="3 4">R1</strain>
    </source>
</reference>
<evidence type="ECO:0000313" key="3">
    <source>
        <dbReference type="EMBL" id="ASV76989.1"/>
    </source>
</evidence>
<keyword evidence="1" id="KW-0479">Metal-binding</keyword>
<evidence type="ECO:0000313" key="4">
    <source>
        <dbReference type="Proteomes" id="UP000215086"/>
    </source>
</evidence>
<dbReference type="PANTHER" id="PTHR35848">
    <property type="entry name" value="OXALATE-BINDING PROTEIN"/>
    <property type="match status" value="1"/>
</dbReference>
<evidence type="ECO:0000256" key="1">
    <source>
        <dbReference type="ARBA" id="ARBA00022723"/>
    </source>
</evidence>
<dbReference type="Gene3D" id="2.60.120.10">
    <property type="entry name" value="Jelly Rolls"/>
    <property type="match status" value="1"/>
</dbReference>
<accession>A0A286RM02</accession>
<gene>
    <name evidence="3" type="ORF">THTE_4388</name>
</gene>
<keyword evidence="4" id="KW-1185">Reference proteome</keyword>
<dbReference type="GO" id="GO:0046872">
    <property type="term" value="F:metal ion binding"/>
    <property type="evidence" value="ECO:0007669"/>
    <property type="project" value="UniProtKB-KW"/>
</dbReference>
<organism evidence="3 4">
    <name type="scientific">Thermogutta terrifontis</name>
    <dbReference type="NCBI Taxonomy" id="1331910"/>
    <lineage>
        <taxon>Bacteria</taxon>
        <taxon>Pseudomonadati</taxon>
        <taxon>Planctomycetota</taxon>
        <taxon>Planctomycetia</taxon>
        <taxon>Pirellulales</taxon>
        <taxon>Thermoguttaceae</taxon>
        <taxon>Thermogutta</taxon>
    </lineage>
</organism>
<dbReference type="InterPro" id="IPR013096">
    <property type="entry name" value="Cupin_2"/>
</dbReference>
<dbReference type="KEGG" id="ttf:THTE_4388"/>
<dbReference type="EMBL" id="CP018477">
    <property type="protein sequence ID" value="ASV76989.1"/>
    <property type="molecule type" value="Genomic_DNA"/>
</dbReference>
<sequence>MKVVHFEEIPLQDVTMEGAQGCKIRYLIGEPDGAPNFTMRQFEVAPGGHTPHHQHHYEHEVFVLSGHGVVIQNGREFPIGPGSVVFVPGGVPHQFRNTGHEPLRFLCLIPNAVRGGAVSCVVACGCD</sequence>
<proteinExistence type="predicted"/>
<feature type="domain" description="Cupin type-2" evidence="2">
    <location>
        <begin position="42"/>
        <end position="108"/>
    </location>
</feature>
<evidence type="ECO:0000259" key="2">
    <source>
        <dbReference type="Pfam" id="PF07883"/>
    </source>
</evidence>
<dbReference type="Pfam" id="PF07883">
    <property type="entry name" value="Cupin_2"/>
    <property type="match status" value="1"/>
</dbReference>
<dbReference type="PANTHER" id="PTHR35848:SF6">
    <property type="entry name" value="CUPIN TYPE-2 DOMAIN-CONTAINING PROTEIN"/>
    <property type="match status" value="1"/>
</dbReference>
<dbReference type="InterPro" id="IPR051610">
    <property type="entry name" value="GPI/OXD"/>
</dbReference>
<dbReference type="SUPFAM" id="SSF51182">
    <property type="entry name" value="RmlC-like cupins"/>
    <property type="match status" value="1"/>
</dbReference>
<dbReference type="AlphaFoldDB" id="A0A286RM02"/>
<name>A0A286RM02_9BACT</name>